<keyword evidence="3" id="KW-1185">Reference proteome</keyword>
<dbReference type="InterPro" id="IPR041657">
    <property type="entry name" value="HTH_17"/>
</dbReference>
<dbReference type="NCBIfam" id="TIGR01764">
    <property type="entry name" value="excise"/>
    <property type="match status" value="1"/>
</dbReference>
<evidence type="ECO:0000313" key="3">
    <source>
        <dbReference type="Proteomes" id="UP000501891"/>
    </source>
</evidence>
<protein>
    <submittedName>
        <fullName evidence="2">Helix-turn-helix domain-containing protein</fullName>
    </submittedName>
</protein>
<name>A0A858RAA3_9PROT</name>
<organism evidence="2 3">
    <name type="scientific">Aerophototrophica crusticola</name>
    <dbReference type="NCBI Taxonomy" id="1709002"/>
    <lineage>
        <taxon>Bacteria</taxon>
        <taxon>Pseudomonadati</taxon>
        <taxon>Pseudomonadota</taxon>
        <taxon>Alphaproteobacteria</taxon>
        <taxon>Rhodospirillales</taxon>
        <taxon>Rhodospirillaceae</taxon>
        <taxon>Aerophototrophica</taxon>
    </lineage>
</organism>
<evidence type="ECO:0000313" key="2">
    <source>
        <dbReference type="EMBL" id="QJE74287.1"/>
    </source>
</evidence>
<dbReference type="Pfam" id="PF12728">
    <property type="entry name" value="HTH_17"/>
    <property type="match status" value="1"/>
</dbReference>
<feature type="domain" description="Helix-turn-helix" evidence="1">
    <location>
        <begin position="79"/>
        <end position="126"/>
    </location>
</feature>
<evidence type="ECO:0000259" key="1">
    <source>
        <dbReference type="Pfam" id="PF12728"/>
    </source>
</evidence>
<dbReference type="Proteomes" id="UP000501891">
    <property type="component" value="Chromosome"/>
</dbReference>
<accession>A0A858RAA3</accession>
<dbReference type="GO" id="GO:0003677">
    <property type="term" value="F:DNA binding"/>
    <property type="evidence" value="ECO:0007669"/>
    <property type="project" value="InterPro"/>
</dbReference>
<dbReference type="InterPro" id="IPR010093">
    <property type="entry name" value="SinI_DNA-bd"/>
</dbReference>
<gene>
    <name evidence="2" type="ORF">HHL28_15450</name>
</gene>
<proteinExistence type="predicted"/>
<dbReference type="KEGG" id="acru:HHL28_15450"/>
<dbReference type="EMBL" id="CP051775">
    <property type="protein sequence ID" value="QJE74287.1"/>
    <property type="molecule type" value="Genomic_DNA"/>
</dbReference>
<dbReference type="AlphaFoldDB" id="A0A858RAA3"/>
<reference evidence="2" key="1">
    <citation type="submission" date="2020-04" db="EMBL/GenBank/DDBJ databases">
        <title>A desert anoxygenic phototrophic bacterium fixes CO2 using RubisCO under aerobic conditions.</title>
        <authorList>
            <person name="Tang K."/>
        </authorList>
    </citation>
    <scope>NUCLEOTIDE SEQUENCE [LARGE SCALE GENOMIC DNA]</scope>
    <source>
        <strain evidence="2">MIMtkB3</strain>
    </source>
</reference>
<sequence>MNTLLEKPDTVVPTEDDTRLATESSRVLAAHGLDRELRVQLGDGQVLPLPRAAQHLLAHLLVEMSQGNAVTLIPVHAELTTQEAADYLNVSRPHLVKLLESGEVPFRKVGSHRRVQFRDLKAFKDRTMARRSGALDQLAAEAQELGLGY</sequence>